<proteinExistence type="predicted"/>
<dbReference type="AlphaFoldDB" id="A0A2P2QCV2"/>
<reference evidence="1" key="1">
    <citation type="submission" date="2018-02" db="EMBL/GenBank/DDBJ databases">
        <title>Rhizophora mucronata_Transcriptome.</title>
        <authorList>
            <person name="Meera S.P."/>
            <person name="Sreeshan A."/>
            <person name="Augustine A."/>
        </authorList>
    </citation>
    <scope>NUCLEOTIDE SEQUENCE</scope>
    <source>
        <tissue evidence="1">Leaf</tissue>
    </source>
</reference>
<dbReference type="EMBL" id="GGEC01084338">
    <property type="protein sequence ID" value="MBX64822.1"/>
    <property type="molecule type" value="Transcribed_RNA"/>
</dbReference>
<name>A0A2P2QCV2_RHIMU</name>
<protein>
    <submittedName>
        <fullName evidence="1">Uncharacterized protein</fullName>
    </submittedName>
</protein>
<organism evidence="1">
    <name type="scientific">Rhizophora mucronata</name>
    <name type="common">Asiatic mangrove</name>
    <dbReference type="NCBI Taxonomy" id="61149"/>
    <lineage>
        <taxon>Eukaryota</taxon>
        <taxon>Viridiplantae</taxon>
        <taxon>Streptophyta</taxon>
        <taxon>Embryophyta</taxon>
        <taxon>Tracheophyta</taxon>
        <taxon>Spermatophyta</taxon>
        <taxon>Magnoliopsida</taxon>
        <taxon>eudicotyledons</taxon>
        <taxon>Gunneridae</taxon>
        <taxon>Pentapetalae</taxon>
        <taxon>rosids</taxon>
        <taxon>fabids</taxon>
        <taxon>Malpighiales</taxon>
        <taxon>Rhizophoraceae</taxon>
        <taxon>Rhizophora</taxon>
    </lineage>
</organism>
<accession>A0A2P2QCV2</accession>
<evidence type="ECO:0000313" key="1">
    <source>
        <dbReference type="EMBL" id="MBX64822.1"/>
    </source>
</evidence>
<sequence length="34" mass="4028">MAKERHINKGELVAKCNSQKKVWPQFKSYVCTFQ</sequence>